<reference evidence="2 3" key="1">
    <citation type="journal article" date="2020" name="Microorganisms">
        <title>Reliable Identification of Environmental Pseudomonas Isolates Using the rpoD Gene.</title>
        <authorList>
            <consortium name="The Broad Institute Genome Sequencing Platform"/>
            <person name="Girard L."/>
            <person name="Lood C."/>
            <person name="Rokni-Zadeh H."/>
            <person name="van Noort V."/>
            <person name="Lavigne R."/>
            <person name="De Mot R."/>
        </authorList>
    </citation>
    <scope>NUCLEOTIDE SEQUENCE [LARGE SCALE GENOMIC DNA]</scope>
    <source>
        <strain evidence="2 3">RD9SR1</strain>
    </source>
</reference>
<evidence type="ECO:0000256" key="1">
    <source>
        <dbReference type="SAM" id="MobiDB-lite"/>
    </source>
</evidence>
<organism evidence="2 3">
    <name type="scientific">Pseudomonas oryzicola</name>
    <dbReference type="NCBI Taxonomy" id="485876"/>
    <lineage>
        <taxon>Bacteria</taxon>
        <taxon>Pseudomonadati</taxon>
        <taxon>Pseudomonadota</taxon>
        <taxon>Gammaproteobacteria</taxon>
        <taxon>Pseudomonadales</taxon>
        <taxon>Pseudomonadaceae</taxon>
        <taxon>Pseudomonas</taxon>
    </lineage>
</organism>
<evidence type="ECO:0000313" key="3">
    <source>
        <dbReference type="Proteomes" id="UP000609530"/>
    </source>
</evidence>
<protein>
    <submittedName>
        <fullName evidence="2">Uncharacterized protein</fullName>
    </submittedName>
</protein>
<dbReference type="EMBL" id="JABWRZ020000001">
    <property type="protein sequence ID" value="MBV4490603.1"/>
    <property type="molecule type" value="Genomic_DNA"/>
</dbReference>
<dbReference type="Proteomes" id="UP000609530">
    <property type="component" value="Unassembled WGS sequence"/>
</dbReference>
<keyword evidence="3" id="KW-1185">Reference proteome</keyword>
<feature type="compositionally biased region" description="Polar residues" evidence="1">
    <location>
        <begin position="533"/>
        <end position="549"/>
    </location>
</feature>
<proteinExistence type="predicted"/>
<gene>
    <name evidence="2" type="ORF">HU760_008335</name>
</gene>
<dbReference type="RefSeq" id="WP_186680099.1">
    <property type="nucleotide sequence ID" value="NZ_JABWRZ020000001.1"/>
</dbReference>
<comment type="caution">
    <text evidence="2">The sequence shown here is derived from an EMBL/GenBank/DDBJ whole genome shotgun (WGS) entry which is preliminary data.</text>
</comment>
<feature type="region of interest" description="Disordered" evidence="1">
    <location>
        <begin position="533"/>
        <end position="572"/>
    </location>
</feature>
<name>A0ABS6Q8U8_9PSED</name>
<evidence type="ECO:0000313" key="2">
    <source>
        <dbReference type="EMBL" id="MBV4490603.1"/>
    </source>
</evidence>
<sequence>MSNFIDVVNDSRVSANFIDVVSDSQVPANSIARHTLIKGPLTYKASLVTAPGTWAFTDPLVFPPDALAPLPPDGEEDNLLLESVKSDALTLTFPVPSKIRQPDQDTVQLLVDGSGIGSPVTFSGFKPGDTFSIELPAIARPEGRHSITYQVKYYEGGGLERGPAQQFEVDLTAPGRPFLGRLSVDQDIIDNGLTADKLKESEDGTFYLESFVPSYEGVQPGDIIQGLINGEKAPNSKVINIEASDEDVELPFVREDIEAAGDGPLAFSYEITDRAGNLSLLTIPLDLRVLLKGELTGLEAPQVPSFEDDGIINETDARGPAEVIIPAFTGTPGIQKGDQIQLVWGGRVHTLVPIPEDTEEEAHTVQADYAALYDTWKAATGGANMVARIDVLYRIVRNTLVAGTSPATVVDINLFQAGGDPDPEKPIHPNMHPALLTSASGKENEIPVDDFDKDATIIVRWFQRLMPTEDLFNLNDVLKVTYGKTDLPVRTITATDVANKVDLVLTLTKEQIRGEGSGEKTLKYTVTRTVAGGTENTSYSPLQPVQVSGSDELPGEGTLPEGSFTPLNDRNSIGPEQIKAGVKFVTPHYINKKTGDTIKIDLVQYMGDKHDDDSETPIEETRITMEATVGPDDENTTTEFQLDATKLAHPLDLCHIHAVWSAKNTFGTVINDKTQVTIDSRGYDS</sequence>
<accession>A0ABS6Q8U8</accession>